<gene>
    <name evidence="3" type="ORF">FPZ44_20195</name>
</gene>
<feature type="compositionally biased region" description="Polar residues" evidence="2">
    <location>
        <begin position="166"/>
        <end position="180"/>
    </location>
</feature>
<dbReference type="EMBL" id="VNJK01000003">
    <property type="protein sequence ID" value="TVX88222.1"/>
    <property type="molecule type" value="Genomic_DNA"/>
</dbReference>
<feature type="compositionally biased region" description="Basic and acidic residues" evidence="2">
    <location>
        <begin position="124"/>
        <end position="134"/>
    </location>
</feature>
<evidence type="ECO:0000313" key="4">
    <source>
        <dbReference type="Proteomes" id="UP000318102"/>
    </source>
</evidence>
<name>A0A559IKN6_9BACL</name>
<evidence type="ECO:0000313" key="3">
    <source>
        <dbReference type="EMBL" id="TVX88222.1"/>
    </source>
</evidence>
<protein>
    <recommendedName>
        <fullName evidence="5">Zinc ribbon domain-containing protein</fullName>
    </recommendedName>
</protein>
<feature type="compositionally biased region" description="Basic and acidic residues" evidence="2">
    <location>
        <begin position="144"/>
        <end position="161"/>
    </location>
</feature>
<dbReference type="RefSeq" id="WP_144993285.1">
    <property type="nucleotide sequence ID" value="NZ_VNJK01000003.1"/>
</dbReference>
<feature type="coiled-coil region" evidence="1">
    <location>
        <begin position="68"/>
        <end position="95"/>
    </location>
</feature>
<evidence type="ECO:0008006" key="5">
    <source>
        <dbReference type="Google" id="ProtNLM"/>
    </source>
</evidence>
<comment type="caution">
    <text evidence="3">The sequence shown here is derived from an EMBL/GenBank/DDBJ whole genome shotgun (WGS) entry which is preliminary data.</text>
</comment>
<feature type="compositionally biased region" description="Acidic residues" evidence="2">
    <location>
        <begin position="214"/>
        <end position="225"/>
    </location>
</feature>
<dbReference type="OrthoDB" id="2066200at2"/>
<sequence length="280" mass="31968">MWKKRGEAGMNRFLQKVKEGASKASEKAQNVLELNRVQSQVDALRKEWEHNTYEIGRLAFEAYKNKDYASLGMEMDELAQANVMLEEEMDRLEWKRCALRNEKRCSCGEVAPWSSKFCASCGDRLPDPPVREAESELGGLSDMEQYKLEDEVDPKAEDTEKPYITLHQTPTSSGFDNTNTNDRDDEVESLSRYAKSAKDNPSPSHPYSPYDQYGQEDEDEDDADMMEIKKPAPQVNIRGSERYIRQQPVEHDLNSRTCSKCSASAPLEAKWCERCGAPFI</sequence>
<evidence type="ECO:0000256" key="1">
    <source>
        <dbReference type="SAM" id="Coils"/>
    </source>
</evidence>
<proteinExistence type="predicted"/>
<reference evidence="3 4" key="1">
    <citation type="submission" date="2019-07" db="EMBL/GenBank/DDBJ databases">
        <authorList>
            <person name="Kim J."/>
        </authorList>
    </citation>
    <scope>NUCLEOTIDE SEQUENCE [LARGE SCALE GENOMIC DNA]</scope>
    <source>
        <strain evidence="3 4">N4</strain>
    </source>
</reference>
<evidence type="ECO:0000256" key="2">
    <source>
        <dbReference type="SAM" id="MobiDB-lite"/>
    </source>
</evidence>
<feature type="region of interest" description="Disordered" evidence="2">
    <location>
        <begin position="124"/>
        <end position="240"/>
    </location>
</feature>
<accession>A0A559IKN6</accession>
<keyword evidence="1" id="KW-0175">Coiled coil</keyword>
<organism evidence="3 4">
    <name type="scientific">Paenibacillus agilis</name>
    <dbReference type="NCBI Taxonomy" id="3020863"/>
    <lineage>
        <taxon>Bacteria</taxon>
        <taxon>Bacillati</taxon>
        <taxon>Bacillota</taxon>
        <taxon>Bacilli</taxon>
        <taxon>Bacillales</taxon>
        <taxon>Paenibacillaceae</taxon>
        <taxon>Paenibacillus</taxon>
    </lineage>
</organism>
<dbReference type="AlphaFoldDB" id="A0A559IKN6"/>
<keyword evidence="4" id="KW-1185">Reference proteome</keyword>
<dbReference type="Proteomes" id="UP000318102">
    <property type="component" value="Unassembled WGS sequence"/>
</dbReference>